<comment type="caution">
    <text evidence="6">The sequence shown here is derived from an EMBL/GenBank/DDBJ whole genome shotgun (WGS) entry which is preliminary data.</text>
</comment>
<keyword evidence="4" id="KW-0456">Lyase</keyword>
<keyword evidence="7" id="KW-1185">Reference proteome</keyword>
<dbReference type="PANTHER" id="PTHR33337">
    <property type="entry name" value="GFA DOMAIN-CONTAINING PROTEIN"/>
    <property type="match status" value="1"/>
</dbReference>
<sequence length="392" mass="43349">MTGKEEDETVELVAHCLCQAQRFTAQVPRSSLPLSAIYCHCTSCRRVTGAMYSTYVPWPGDQDAIRSASLRRYVFSEPITILSCGTCSSTMFAETNLADGGPPRYGVQTGVLTNVDIPNLINISHHVFVDDTLDGGATPWLCAANSDGTRPRLWRGPRGAEEYASTAHHWPVGDTSSDSLPSEIPVRCHCGGVDLVLRQPVTDFAAKKRSELPWFVDPASNKLAGGFDACDSCRLSSGVDIFHWTFVLLRHLAFPPKLGPTDFPASSTELKNAVAATDRDSRWGTLTFYESSPDVQRYFCGRCSACVFYATDSRPDLVDLAIGLLGTKNGSRFEELVSWDFGGRMVWRQDVAGGWRQSFIENAEAEADRWRVGRGYPKNWRRIQKEEANGKD</sequence>
<dbReference type="SUPFAM" id="SSF51316">
    <property type="entry name" value="Mss4-like"/>
    <property type="match status" value="2"/>
</dbReference>
<keyword evidence="3" id="KW-0862">Zinc</keyword>
<evidence type="ECO:0000256" key="4">
    <source>
        <dbReference type="ARBA" id="ARBA00023239"/>
    </source>
</evidence>
<dbReference type="GO" id="GO:0046872">
    <property type="term" value="F:metal ion binding"/>
    <property type="evidence" value="ECO:0007669"/>
    <property type="project" value="UniProtKB-KW"/>
</dbReference>
<reference evidence="6 7" key="1">
    <citation type="submission" date="2018-12" db="EMBL/GenBank/DDBJ databases">
        <title>Draft genome sequence of Xylaria grammica IHI A82.</title>
        <authorList>
            <person name="Buettner E."/>
            <person name="Kellner H."/>
        </authorList>
    </citation>
    <scope>NUCLEOTIDE SEQUENCE [LARGE SCALE GENOMIC DNA]</scope>
    <source>
        <strain evidence="6 7">IHI A82</strain>
    </source>
</reference>
<dbReference type="AlphaFoldDB" id="A0A439DH73"/>
<proteinExistence type="inferred from homology"/>
<dbReference type="Gene3D" id="2.170.150.70">
    <property type="match status" value="1"/>
</dbReference>
<dbReference type="Pfam" id="PF04828">
    <property type="entry name" value="GFA"/>
    <property type="match status" value="1"/>
</dbReference>
<accession>A0A439DH73</accession>
<keyword evidence="2" id="KW-0479">Metal-binding</keyword>
<dbReference type="InterPro" id="IPR011057">
    <property type="entry name" value="Mss4-like_sf"/>
</dbReference>
<gene>
    <name evidence="6" type="ORF">EKO27_g1360</name>
</gene>
<evidence type="ECO:0000259" key="5">
    <source>
        <dbReference type="PROSITE" id="PS51891"/>
    </source>
</evidence>
<evidence type="ECO:0000256" key="3">
    <source>
        <dbReference type="ARBA" id="ARBA00022833"/>
    </source>
</evidence>
<dbReference type="GO" id="GO:0016846">
    <property type="term" value="F:carbon-sulfur lyase activity"/>
    <property type="evidence" value="ECO:0007669"/>
    <property type="project" value="InterPro"/>
</dbReference>
<evidence type="ECO:0000313" key="6">
    <source>
        <dbReference type="EMBL" id="RWA13752.1"/>
    </source>
</evidence>
<dbReference type="PANTHER" id="PTHR33337:SF30">
    <property type="entry name" value="DUF636 DOMAIN PROTEIN (AFU_ORTHOLOGUE AFUA_1G03180)"/>
    <property type="match status" value="1"/>
</dbReference>
<protein>
    <recommendedName>
        <fullName evidence="5">CENP-V/GFA domain-containing protein</fullName>
    </recommendedName>
</protein>
<dbReference type="InterPro" id="IPR006913">
    <property type="entry name" value="CENP-V/GFA"/>
</dbReference>
<dbReference type="EMBL" id="RYZI01000020">
    <property type="protein sequence ID" value="RWA13752.1"/>
    <property type="molecule type" value="Genomic_DNA"/>
</dbReference>
<organism evidence="6 7">
    <name type="scientific">Xylaria grammica</name>
    <dbReference type="NCBI Taxonomy" id="363999"/>
    <lineage>
        <taxon>Eukaryota</taxon>
        <taxon>Fungi</taxon>
        <taxon>Dikarya</taxon>
        <taxon>Ascomycota</taxon>
        <taxon>Pezizomycotina</taxon>
        <taxon>Sordariomycetes</taxon>
        <taxon>Xylariomycetidae</taxon>
        <taxon>Xylariales</taxon>
        <taxon>Xylariaceae</taxon>
        <taxon>Xylaria</taxon>
    </lineage>
</organism>
<comment type="similarity">
    <text evidence="1">Belongs to the Gfa family.</text>
</comment>
<evidence type="ECO:0000256" key="1">
    <source>
        <dbReference type="ARBA" id="ARBA00005495"/>
    </source>
</evidence>
<feature type="domain" description="CENP-V/GFA" evidence="5">
    <location>
        <begin position="12"/>
        <end position="141"/>
    </location>
</feature>
<name>A0A439DH73_9PEZI</name>
<evidence type="ECO:0000256" key="2">
    <source>
        <dbReference type="ARBA" id="ARBA00022723"/>
    </source>
</evidence>
<dbReference type="Gene3D" id="3.90.1590.10">
    <property type="entry name" value="glutathione-dependent formaldehyde- activating enzyme (gfa)"/>
    <property type="match status" value="1"/>
</dbReference>
<evidence type="ECO:0000313" key="7">
    <source>
        <dbReference type="Proteomes" id="UP000286045"/>
    </source>
</evidence>
<dbReference type="PROSITE" id="PS51891">
    <property type="entry name" value="CENP_V_GFA"/>
    <property type="match status" value="1"/>
</dbReference>
<dbReference type="Proteomes" id="UP000286045">
    <property type="component" value="Unassembled WGS sequence"/>
</dbReference>